<comment type="caution">
    <text evidence="2">The sequence shown here is derived from an EMBL/GenBank/DDBJ whole genome shotgun (WGS) entry which is preliminary data.</text>
</comment>
<proteinExistence type="predicted"/>
<reference evidence="2 3" key="1">
    <citation type="submission" date="2014-10" db="EMBL/GenBank/DDBJ databases">
        <authorList>
            <person name="Seo M.-J."/>
            <person name="Seok Y.J."/>
            <person name="Cha I.-T."/>
        </authorList>
    </citation>
    <scope>NUCLEOTIDE SEQUENCE [LARGE SCALE GENOMIC DNA]</scope>
    <source>
        <strain evidence="2 3">NEU</strain>
    </source>
</reference>
<name>A0A1S2NC09_9BURK</name>
<dbReference type="RefSeq" id="WP_005664552.1">
    <property type="nucleotide sequence ID" value="NZ_CAUQYF010000010.1"/>
</dbReference>
<protein>
    <submittedName>
        <fullName evidence="2">Uncharacterized protein</fullName>
    </submittedName>
</protein>
<gene>
    <name evidence="2" type="ORF">LO55_1665</name>
</gene>
<dbReference type="EMBL" id="JRYB01000001">
    <property type="protein sequence ID" value="OIJ42621.1"/>
    <property type="molecule type" value="Genomic_DNA"/>
</dbReference>
<accession>A0A1S2NC09</accession>
<feature type="compositionally biased region" description="Basic and acidic residues" evidence="1">
    <location>
        <begin position="73"/>
        <end position="85"/>
    </location>
</feature>
<evidence type="ECO:0000256" key="1">
    <source>
        <dbReference type="SAM" id="MobiDB-lite"/>
    </source>
</evidence>
<dbReference type="AlphaFoldDB" id="A0A1S2NC09"/>
<organism evidence="2 3">
    <name type="scientific">Massilia timonae</name>
    <dbReference type="NCBI Taxonomy" id="47229"/>
    <lineage>
        <taxon>Bacteria</taxon>
        <taxon>Pseudomonadati</taxon>
        <taxon>Pseudomonadota</taxon>
        <taxon>Betaproteobacteria</taxon>
        <taxon>Burkholderiales</taxon>
        <taxon>Oxalobacteraceae</taxon>
        <taxon>Telluria group</taxon>
        <taxon>Massilia</taxon>
    </lineage>
</organism>
<evidence type="ECO:0000313" key="2">
    <source>
        <dbReference type="EMBL" id="OIJ42621.1"/>
    </source>
</evidence>
<feature type="region of interest" description="Disordered" evidence="1">
    <location>
        <begin position="54"/>
        <end position="85"/>
    </location>
</feature>
<dbReference type="Proteomes" id="UP000180246">
    <property type="component" value="Unassembled WGS sequence"/>
</dbReference>
<sequence length="85" mass="9491">MREATPGTTFHGLPLTAEQHSEIQHYIHRRQRAGEDWDTPELQAMLADMLDPPEAAVHSRADDDASTAAERFTAGRDDGEEPMPH</sequence>
<evidence type="ECO:0000313" key="3">
    <source>
        <dbReference type="Proteomes" id="UP000180246"/>
    </source>
</evidence>